<dbReference type="GeneID" id="25991390"/>
<dbReference type="HOGENOM" id="CLU_1107763_0_0_1"/>
<accession>J4UH81</accession>
<dbReference type="EMBL" id="ALBS01000080">
    <property type="protein sequence ID" value="EJT50905.1"/>
    <property type="molecule type" value="Genomic_DNA"/>
</dbReference>
<proteinExistence type="predicted"/>
<dbReference type="KEGG" id="tasa:A1Q1_07878"/>
<protein>
    <submittedName>
        <fullName evidence="1">Uncharacterized protein</fullName>
    </submittedName>
</protein>
<reference evidence="1 2" key="1">
    <citation type="journal article" date="2012" name="Eukaryot. Cell">
        <title>Draft genome sequence of CBS 2479, the standard type strain of Trichosporon asahii.</title>
        <authorList>
            <person name="Yang R.Y."/>
            <person name="Li H.T."/>
            <person name="Zhu H."/>
            <person name="Zhou G.P."/>
            <person name="Wang M."/>
            <person name="Wang L."/>
        </authorList>
    </citation>
    <scope>NUCLEOTIDE SEQUENCE [LARGE SCALE GENOMIC DNA]</scope>
    <source>
        <strain evidence="2">ATCC 90039 / CBS 2479 / JCM 2466 / KCTC 7840 / NCYC 2677 / UAMH 7654</strain>
    </source>
</reference>
<dbReference type="AlphaFoldDB" id="J4UH81"/>
<evidence type="ECO:0000313" key="1">
    <source>
        <dbReference type="EMBL" id="EJT50905.1"/>
    </source>
</evidence>
<gene>
    <name evidence="1" type="ORF">A1Q1_07878</name>
</gene>
<comment type="caution">
    <text evidence="1">The sequence shown here is derived from an EMBL/GenBank/DDBJ whole genome shotgun (WGS) entry which is preliminary data.</text>
</comment>
<evidence type="ECO:0000313" key="2">
    <source>
        <dbReference type="Proteomes" id="UP000002748"/>
    </source>
</evidence>
<organism evidence="1 2">
    <name type="scientific">Trichosporon asahii var. asahii (strain ATCC 90039 / CBS 2479 / JCM 2466 / KCTC 7840 / NBRC 103889/ NCYC 2677 / UAMH 7654)</name>
    <name type="common">Yeast</name>
    <dbReference type="NCBI Taxonomy" id="1186058"/>
    <lineage>
        <taxon>Eukaryota</taxon>
        <taxon>Fungi</taxon>
        <taxon>Dikarya</taxon>
        <taxon>Basidiomycota</taxon>
        <taxon>Agaricomycotina</taxon>
        <taxon>Tremellomycetes</taxon>
        <taxon>Trichosporonales</taxon>
        <taxon>Trichosporonaceae</taxon>
        <taxon>Trichosporon</taxon>
    </lineage>
</organism>
<sequence>MASAVSPSSHLLHIHPYPYTPAFEAVHSALWTVNDPEEEVKIHRKLVLNVLKAAQSYLLDILEGFDKHDALRDFRDAAIKVVQDQRDTDVRERDDRVARLASLTPNMLYAERAKWVLDGIVPLPDPAPRPDVPTLLEEAVQRVADRRVRAGNHHEAPVYRFATSVVRAIAGYVHVTTDWRRILWQLSVYAYPKRAREPAPVAQAVMDMRDGVRGAVSGLAKDVRRQLGPATKLYVEYRDCKVRNARVGITL</sequence>
<dbReference type="Proteomes" id="UP000002748">
    <property type="component" value="Unassembled WGS sequence"/>
</dbReference>
<dbReference type="VEuPathDB" id="FungiDB:A1Q1_07878"/>
<dbReference type="RefSeq" id="XP_014182337.1">
    <property type="nucleotide sequence ID" value="XM_014326862.1"/>
</dbReference>
<name>J4UH81_TRIAS</name>